<dbReference type="AlphaFoldDB" id="A0A640KTQ5"/>
<reference evidence="1" key="1">
    <citation type="submission" date="2019-11" db="EMBL/GenBank/DDBJ databases">
        <title>Leishmania tarentolae CDS.</title>
        <authorList>
            <person name="Goto Y."/>
            <person name="Yamagishi J."/>
        </authorList>
    </citation>
    <scope>NUCLEOTIDE SEQUENCE [LARGE SCALE GENOMIC DNA]</scope>
    <source>
        <strain evidence="1">Parrot Tar II</strain>
    </source>
</reference>
<name>A0A640KTQ5_LEITA</name>
<protein>
    <recommendedName>
        <fullName evidence="3">Leucine-rich repeat protein</fullName>
    </recommendedName>
</protein>
<dbReference type="VEuPathDB" id="TriTrypDB:LtaPh_3433800"/>
<dbReference type="EMBL" id="BLBS01000054">
    <property type="protein sequence ID" value="GET92414.1"/>
    <property type="molecule type" value="Genomic_DNA"/>
</dbReference>
<dbReference type="InterPro" id="IPR032675">
    <property type="entry name" value="LRR_dom_sf"/>
</dbReference>
<dbReference type="OrthoDB" id="265236at2759"/>
<keyword evidence="2" id="KW-1185">Reference proteome</keyword>
<accession>A0A640KTQ5</accession>
<comment type="caution">
    <text evidence="1">The sequence shown here is derived from an EMBL/GenBank/DDBJ whole genome shotgun (WGS) entry which is preliminary data.</text>
</comment>
<evidence type="ECO:0000313" key="1">
    <source>
        <dbReference type="EMBL" id="GET92414.1"/>
    </source>
</evidence>
<sequence>MDPSERIPYDVLLRQYIVLRDAARNLISPDPRKSLNVHNTYLHLCQAHGYPLNEHYVQYLIQYATVQAAIASGSAQEVVEKVRHLDFLPTYVGKLMWLPVFVTLSDCVLLHSLSLSNQQLDSDLVLLLAHSLQPLVQLACLDVSGNPFGCDGVQALIRLVKFCPSLTQCNIHGAASIAPLTRRLEAALACNQERASPTAVASHG</sequence>
<gene>
    <name evidence="1" type="ORF">LtaPh_3433800</name>
</gene>
<evidence type="ECO:0008006" key="3">
    <source>
        <dbReference type="Google" id="ProtNLM"/>
    </source>
</evidence>
<dbReference type="Gene3D" id="3.80.10.10">
    <property type="entry name" value="Ribonuclease Inhibitor"/>
    <property type="match status" value="1"/>
</dbReference>
<organism evidence="1 2">
    <name type="scientific">Leishmania tarentolae</name>
    <name type="common">Sauroleishmania tarentolae</name>
    <dbReference type="NCBI Taxonomy" id="5689"/>
    <lineage>
        <taxon>Eukaryota</taxon>
        <taxon>Discoba</taxon>
        <taxon>Euglenozoa</taxon>
        <taxon>Kinetoplastea</taxon>
        <taxon>Metakinetoplastina</taxon>
        <taxon>Trypanosomatida</taxon>
        <taxon>Trypanosomatidae</taxon>
        <taxon>Leishmaniinae</taxon>
        <taxon>Leishmania</taxon>
        <taxon>lizard Leishmania</taxon>
    </lineage>
</organism>
<evidence type="ECO:0000313" key="2">
    <source>
        <dbReference type="Proteomes" id="UP000419144"/>
    </source>
</evidence>
<proteinExistence type="predicted"/>
<dbReference type="Proteomes" id="UP000419144">
    <property type="component" value="Unassembled WGS sequence"/>
</dbReference>
<dbReference type="SUPFAM" id="SSF52047">
    <property type="entry name" value="RNI-like"/>
    <property type="match status" value="1"/>
</dbReference>